<dbReference type="Pfam" id="PF12542">
    <property type="entry name" value="CWC25"/>
    <property type="match status" value="1"/>
</dbReference>
<dbReference type="InterPro" id="IPR019339">
    <property type="entry name" value="CIR_N_dom"/>
</dbReference>
<keyword evidence="6" id="KW-0508">mRNA splicing</keyword>
<keyword evidence="7" id="KW-0539">Nucleus</keyword>
<dbReference type="GO" id="GO:0000398">
    <property type="term" value="P:mRNA splicing, via spliceosome"/>
    <property type="evidence" value="ECO:0000318"/>
    <property type="project" value="GO_Central"/>
</dbReference>
<organism evidence="11 12">
    <name type="scientific">Trichoplax adhaerens</name>
    <name type="common">Trichoplax reptans</name>
    <dbReference type="NCBI Taxonomy" id="10228"/>
    <lineage>
        <taxon>Eukaryota</taxon>
        <taxon>Metazoa</taxon>
        <taxon>Placozoa</taxon>
        <taxon>Uniplacotomia</taxon>
        <taxon>Trichoplacea</taxon>
        <taxon>Trichoplacidae</taxon>
        <taxon>Trichoplax</taxon>
    </lineage>
</organism>
<gene>
    <name evidence="11" type="ORF">TRIADDRAFT_54223</name>
</gene>
<keyword evidence="12" id="KW-1185">Reference proteome</keyword>
<dbReference type="CTD" id="6751550"/>
<dbReference type="InterPro" id="IPR022209">
    <property type="entry name" value="CWC25"/>
</dbReference>
<evidence type="ECO:0000259" key="10">
    <source>
        <dbReference type="SMART" id="SM01083"/>
    </source>
</evidence>
<feature type="compositionally biased region" description="Basic and acidic residues" evidence="9">
    <location>
        <begin position="125"/>
        <end position="148"/>
    </location>
</feature>
<dbReference type="GO" id="GO:0005684">
    <property type="term" value="C:U2-type spliceosomal complex"/>
    <property type="evidence" value="ECO:0000318"/>
    <property type="project" value="GO_Central"/>
</dbReference>
<dbReference type="InParanoid" id="B3RRF9"/>
<keyword evidence="3" id="KW-0507">mRNA processing</keyword>
<dbReference type="eggNOG" id="KOG3869">
    <property type="taxonomic scope" value="Eukaryota"/>
</dbReference>
<evidence type="ECO:0000256" key="7">
    <source>
        <dbReference type="ARBA" id="ARBA00023242"/>
    </source>
</evidence>
<evidence type="ECO:0000256" key="6">
    <source>
        <dbReference type="ARBA" id="ARBA00023187"/>
    </source>
</evidence>
<evidence type="ECO:0000256" key="4">
    <source>
        <dbReference type="ARBA" id="ARBA00022728"/>
    </source>
</evidence>
<dbReference type="AlphaFoldDB" id="B3RRF9"/>
<dbReference type="RefSeq" id="XP_002110335.1">
    <property type="nucleotide sequence ID" value="XM_002110299.1"/>
</dbReference>
<feature type="region of interest" description="Disordered" evidence="9">
    <location>
        <begin position="98"/>
        <end position="289"/>
    </location>
</feature>
<evidence type="ECO:0000256" key="9">
    <source>
        <dbReference type="SAM" id="MobiDB-lite"/>
    </source>
</evidence>
<evidence type="ECO:0000256" key="3">
    <source>
        <dbReference type="ARBA" id="ARBA00022664"/>
    </source>
</evidence>
<comment type="subcellular location">
    <subcellularLocation>
        <location evidence="1">Nucleus</location>
    </subcellularLocation>
</comment>
<feature type="compositionally biased region" description="Polar residues" evidence="9">
    <location>
        <begin position="106"/>
        <end position="119"/>
    </location>
</feature>
<feature type="compositionally biased region" description="Basic residues" evidence="9">
    <location>
        <begin position="169"/>
        <end position="178"/>
    </location>
</feature>
<evidence type="ECO:0000256" key="1">
    <source>
        <dbReference type="ARBA" id="ARBA00004123"/>
    </source>
</evidence>
<sequence>MGGGDLNLKKSWHPQTLHNVERVWKAEQKQQAEQRKIDQLKQEIEEERAREEIQAHAVSTGVLRKKSNRLDWMYAAPGVSADREEYLLGKTLDNKLLNNDAKEEQNNPLTMPSSSSDVVNNPKDMAAKIREDPIFLMKKQEDSRKKELVQNPIKMKKLRELLHNTMDKKPKKHKKKKSKDHEKKHKDDNVRVHQDHHRSMNQHRDRERGRDISPSHRRRSEQRNGIHRDHRSRSRSPRRYHDNYNRRPRSKSPDYKRRDQERSTQRNYNRRQNNLFQNNDKNPQTKKKLSAEEMQKLREDMMSNAKWRDEQRESNVKKYKIADDEEKNDNGPKDAAFIRYMGTKIIISFERHAELCINYN</sequence>
<dbReference type="InterPro" id="IPR051376">
    <property type="entry name" value="CWC25_splicing_factor"/>
</dbReference>
<comment type="similarity">
    <text evidence="2">Belongs to the CWC25 family.</text>
</comment>
<feature type="compositionally biased region" description="Basic and acidic residues" evidence="9">
    <location>
        <begin position="239"/>
        <end position="264"/>
    </location>
</feature>
<name>B3RRF9_TRIAD</name>
<dbReference type="Pfam" id="PF10197">
    <property type="entry name" value="Cir_N"/>
    <property type="match status" value="1"/>
</dbReference>
<dbReference type="OrthoDB" id="21123at2759"/>
<evidence type="ECO:0000256" key="8">
    <source>
        <dbReference type="SAM" id="Coils"/>
    </source>
</evidence>
<dbReference type="OMA" id="SWHPHTM"/>
<dbReference type="EMBL" id="DS985243">
    <property type="protein sequence ID" value="EDV26339.1"/>
    <property type="molecule type" value="Genomic_DNA"/>
</dbReference>
<dbReference type="GeneID" id="6751550"/>
<feature type="coiled-coil region" evidence="8">
    <location>
        <begin position="23"/>
        <end position="57"/>
    </location>
</feature>
<feature type="compositionally biased region" description="Basic and acidic residues" evidence="9">
    <location>
        <begin position="202"/>
        <end position="214"/>
    </location>
</feature>
<dbReference type="HOGENOM" id="CLU_025093_1_0_1"/>
<dbReference type="STRING" id="10228.B3RRF9"/>
<feature type="compositionally biased region" description="Basic and acidic residues" evidence="9">
    <location>
        <begin position="158"/>
        <end position="168"/>
    </location>
</feature>
<keyword evidence="5 8" id="KW-0175">Coiled coil</keyword>
<protein>
    <recommendedName>
        <fullName evidence="10">CBF1-interacting co-repressor CIR N-terminal domain-containing protein</fullName>
    </recommendedName>
</protein>
<dbReference type="PANTHER" id="PTHR16196:SF0">
    <property type="entry name" value="PRE-MRNA-SPLICING FACTOR CWC25 HOMOLOG"/>
    <property type="match status" value="1"/>
</dbReference>
<feature type="compositionally biased region" description="Polar residues" evidence="9">
    <location>
        <begin position="265"/>
        <end position="282"/>
    </location>
</feature>
<keyword evidence="4" id="KW-0747">Spliceosome</keyword>
<accession>B3RRF9</accession>
<proteinExistence type="inferred from homology"/>
<evidence type="ECO:0000313" key="12">
    <source>
        <dbReference type="Proteomes" id="UP000009022"/>
    </source>
</evidence>
<feature type="compositionally biased region" description="Basic residues" evidence="9">
    <location>
        <begin position="228"/>
        <end position="238"/>
    </location>
</feature>
<dbReference type="PhylomeDB" id="B3RRF9"/>
<feature type="compositionally biased region" description="Basic and acidic residues" evidence="9">
    <location>
        <begin position="179"/>
        <end position="193"/>
    </location>
</feature>
<feature type="domain" description="CBF1-interacting co-repressor CIR N-terminal" evidence="10">
    <location>
        <begin position="11"/>
        <end position="47"/>
    </location>
</feature>
<evidence type="ECO:0000313" key="11">
    <source>
        <dbReference type="EMBL" id="EDV26339.1"/>
    </source>
</evidence>
<dbReference type="KEGG" id="tad:TRIADDRAFT_54223"/>
<dbReference type="Proteomes" id="UP000009022">
    <property type="component" value="Unassembled WGS sequence"/>
</dbReference>
<dbReference type="SMART" id="SM01083">
    <property type="entry name" value="Cir_N"/>
    <property type="match status" value="1"/>
</dbReference>
<evidence type="ECO:0000256" key="2">
    <source>
        <dbReference type="ARBA" id="ARBA00006695"/>
    </source>
</evidence>
<reference evidence="11 12" key="1">
    <citation type="journal article" date="2008" name="Nature">
        <title>The Trichoplax genome and the nature of placozoans.</title>
        <authorList>
            <person name="Srivastava M."/>
            <person name="Begovic E."/>
            <person name="Chapman J."/>
            <person name="Putnam N.H."/>
            <person name="Hellsten U."/>
            <person name="Kawashima T."/>
            <person name="Kuo A."/>
            <person name="Mitros T."/>
            <person name="Salamov A."/>
            <person name="Carpenter M.L."/>
            <person name="Signorovitch A.Y."/>
            <person name="Moreno M.A."/>
            <person name="Kamm K."/>
            <person name="Grimwood J."/>
            <person name="Schmutz J."/>
            <person name="Shapiro H."/>
            <person name="Grigoriev I.V."/>
            <person name="Buss L.W."/>
            <person name="Schierwater B."/>
            <person name="Dellaporta S.L."/>
            <person name="Rokhsar D.S."/>
        </authorList>
    </citation>
    <scope>NUCLEOTIDE SEQUENCE [LARGE SCALE GENOMIC DNA]</scope>
    <source>
        <strain evidence="11 12">Grell-BS-1999</strain>
    </source>
</reference>
<dbReference type="PANTHER" id="PTHR16196">
    <property type="entry name" value="CELL CYCLE CONTROL PROTEIN CWF25"/>
    <property type="match status" value="1"/>
</dbReference>
<evidence type="ECO:0000256" key="5">
    <source>
        <dbReference type="ARBA" id="ARBA00023054"/>
    </source>
</evidence>